<feature type="transmembrane region" description="Helical" evidence="1">
    <location>
        <begin position="50"/>
        <end position="71"/>
    </location>
</feature>
<gene>
    <name evidence="3" type="ORF">GCM10023185_34870</name>
</gene>
<feature type="transmembrane region" description="Helical" evidence="1">
    <location>
        <begin position="181"/>
        <end position="200"/>
    </location>
</feature>
<evidence type="ECO:0000313" key="4">
    <source>
        <dbReference type="Proteomes" id="UP001501153"/>
    </source>
</evidence>
<evidence type="ECO:0000313" key="3">
    <source>
        <dbReference type="EMBL" id="GAA4364939.1"/>
    </source>
</evidence>
<keyword evidence="1" id="KW-0812">Transmembrane</keyword>
<feature type="domain" description="Acyltransferase 3" evidence="2">
    <location>
        <begin position="16"/>
        <end position="360"/>
    </location>
</feature>
<feature type="transmembrane region" description="Helical" evidence="1">
    <location>
        <begin position="275"/>
        <end position="294"/>
    </location>
</feature>
<feature type="transmembrane region" description="Helical" evidence="1">
    <location>
        <begin position="345"/>
        <end position="367"/>
    </location>
</feature>
<keyword evidence="1" id="KW-0472">Membrane</keyword>
<name>A0ABP8IP63_9BACT</name>
<dbReference type="RefSeq" id="WP_345237393.1">
    <property type="nucleotide sequence ID" value="NZ_BAABGZ010000072.1"/>
</dbReference>
<evidence type="ECO:0000256" key="1">
    <source>
        <dbReference type="SAM" id="Phobius"/>
    </source>
</evidence>
<dbReference type="Pfam" id="PF01757">
    <property type="entry name" value="Acyl_transf_3"/>
    <property type="match status" value="1"/>
</dbReference>
<dbReference type="EMBL" id="BAABGZ010000072">
    <property type="protein sequence ID" value="GAA4364939.1"/>
    <property type="molecule type" value="Genomic_DNA"/>
</dbReference>
<dbReference type="InterPro" id="IPR050879">
    <property type="entry name" value="Acyltransferase_3"/>
</dbReference>
<keyword evidence="1" id="KW-1133">Transmembrane helix</keyword>
<sequence length="401" mass="45236">MQPLAPTSTSDKLHFPSLEALRFFAFFKVYLLHLPIQGDFPVFNYLKRGGGIGVQFFFVLSGFLITYLLVADKLARGQVNLRSFFIRRSLRIWPLFYALVLLAFLLPEAWADRWGFHMVGGGYVPDWRFSFTFLENYKMLLADNFPRTTPLPVFWSLCIEEHFYLVWMLAVFLLPLRHVLTFLLACLPLACAFRFVEPYVFPNNTMMDTNDLLTHLDVFAIGGLLGYWVARDYAGFSARINGLALALRYLLILVVVLAVVFQVDVLPYVTGSVFNIFRPLVVAALFTALIAMFLPAGSAIQIKSRVLAYLGTISYGLYVFHIIVIHVALQYCITRQISIDTAPKALLMTAVTLGGSVILSSLSYHYFERPFLALRERLARPRPARANAAPPTKPASVAAHA</sequence>
<feature type="transmembrane region" description="Helical" evidence="1">
    <location>
        <begin position="153"/>
        <end position="174"/>
    </location>
</feature>
<protein>
    <recommendedName>
        <fullName evidence="2">Acyltransferase 3 domain-containing protein</fullName>
    </recommendedName>
</protein>
<organism evidence="3 4">
    <name type="scientific">Hymenobacter saemangeumensis</name>
    <dbReference type="NCBI Taxonomy" id="1084522"/>
    <lineage>
        <taxon>Bacteria</taxon>
        <taxon>Pseudomonadati</taxon>
        <taxon>Bacteroidota</taxon>
        <taxon>Cytophagia</taxon>
        <taxon>Cytophagales</taxon>
        <taxon>Hymenobacteraceae</taxon>
        <taxon>Hymenobacter</taxon>
    </lineage>
</organism>
<dbReference type="PANTHER" id="PTHR23028:SF53">
    <property type="entry name" value="ACYL_TRANSF_3 DOMAIN-CONTAINING PROTEIN"/>
    <property type="match status" value="1"/>
</dbReference>
<feature type="transmembrane region" description="Helical" evidence="1">
    <location>
        <begin position="212"/>
        <end position="230"/>
    </location>
</feature>
<accession>A0ABP8IP63</accession>
<dbReference type="PANTHER" id="PTHR23028">
    <property type="entry name" value="ACETYLTRANSFERASE"/>
    <property type="match status" value="1"/>
</dbReference>
<feature type="transmembrane region" description="Helical" evidence="1">
    <location>
        <begin position="92"/>
        <end position="110"/>
    </location>
</feature>
<reference evidence="4" key="1">
    <citation type="journal article" date="2019" name="Int. J. Syst. Evol. Microbiol.">
        <title>The Global Catalogue of Microorganisms (GCM) 10K type strain sequencing project: providing services to taxonomists for standard genome sequencing and annotation.</title>
        <authorList>
            <consortium name="The Broad Institute Genomics Platform"/>
            <consortium name="The Broad Institute Genome Sequencing Center for Infectious Disease"/>
            <person name="Wu L."/>
            <person name="Ma J."/>
        </authorList>
    </citation>
    <scope>NUCLEOTIDE SEQUENCE [LARGE SCALE GENOMIC DNA]</scope>
    <source>
        <strain evidence="4">JCM 17923</strain>
    </source>
</reference>
<keyword evidence="4" id="KW-1185">Reference proteome</keyword>
<proteinExistence type="predicted"/>
<feature type="transmembrane region" description="Helical" evidence="1">
    <location>
        <begin position="306"/>
        <end position="325"/>
    </location>
</feature>
<dbReference type="InterPro" id="IPR002656">
    <property type="entry name" value="Acyl_transf_3_dom"/>
</dbReference>
<evidence type="ECO:0000259" key="2">
    <source>
        <dbReference type="Pfam" id="PF01757"/>
    </source>
</evidence>
<dbReference type="Proteomes" id="UP001501153">
    <property type="component" value="Unassembled WGS sequence"/>
</dbReference>
<feature type="transmembrane region" description="Helical" evidence="1">
    <location>
        <begin position="242"/>
        <end position="263"/>
    </location>
</feature>
<comment type="caution">
    <text evidence="3">The sequence shown here is derived from an EMBL/GenBank/DDBJ whole genome shotgun (WGS) entry which is preliminary data.</text>
</comment>